<dbReference type="EMBL" id="JASCZI010223842">
    <property type="protein sequence ID" value="MED6203425.1"/>
    <property type="molecule type" value="Genomic_DNA"/>
</dbReference>
<evidence type="ECO:0000313" key="1">
    <source>
        <dbReference type="EMBL" id="MED6203425.1"/>
    </source>
</evidence>
<evidence type="ECO:0000313" key="2">
    <source>
        <dbReference type="Proteomes" id="UP001341840"/>
    </source>
</evidence>
<accession>A0ABU6XZF8</accession>
<protein>
    <submittedName>
        <fullName evidence="1">Uncharacterized protein</fullName>
    </submittedName>
</protein>
<proteinExistence type="predicted"/>
<dbReference type="Proteomes" id="UP001341840">
    <property type="component" value="Unassembled WGS sequence"/>
</dbReference>
<keyword evidence="2" id="KW-1185">Reference proteome</keyword>
<sequence>LALASSMNWLVFCTNPAVVKVSFSRAASKDYVEVGLGCCGKRWLKWWSLERLIGWTESCSSNYGFLPTHD</sequence>
<comment type="caution">
    <text evidence="1">The sequence shown here is derived from an EMBL/GenBank/DDBJ whole genome shotgun (WGS) entry which is preliminary data.</text>
</comment>
<name>A0ABU6XZF8_9FABA</name>
<organism evidence="1 2">
    <name type="scientific">Stylosanthes scabra</name>
    <dbReference type="NCBI Taxonomy" id="79078"/>
    <lineage>
        <taxon>Eukaryota</taxon>
        <taxon>Viridiplantae</taxon>
        <taxon>Streptophyta</taxon>
        <taxon>Embryophyta</taxon>
        <taxon>Tracheophyta</taxon>
        <taxon>Spermatophyta</taxon>
        <taxon>Magnoliopsida</taxon>
        <taxon>eudicotyledons</taxon>
        <taxon>Gunneridae</taxon>
        <taxon>Pentapetalae</taxon>
        <taxon>rosids</taxon>
        <taxon>fabids</taxon>
        <taxon>Fabales</taxon>
        <taxon>Fabaceae</taxon>
        <taxon>Papilionoideae</taxon>
        <taxon>50 kb inversion clade</taxon>
        <taxon>dalbergioids sensu lato</taxon>
        <taxon>Dalbergieae</taxon>
        <taxon>Pterocarpus clade</taxon>
        <taxon>Stylosanthes</taxon>
    </lineage>
</organism>
<gene>
    <name evidence="1" type="ORF">PIB30_115367</name>
</gene>
<reference evidence="1 2" key="1">
    <citation type="journal article" date="2023" name="Plants (Basel)">
        <title>Bridging the Gap: Combining Genomics and Transcriptomics Approaches to Understand Stylosanthes scabra, an Orphan Legume from the Brazilian Caatinga.</title>
        <authorList>
            <person name="Ferreira-Neto J.R.C."/>
            <person name="da Silva M.D."/>
            <person name="Binneck E."/>
            <person name="de Melo N.F."/>
            <person name="da Silva R.H."/>
            <person name="de Melo A.L.T.M."/>
            <person name="Pandolfi V."/>
            <person name="Bustamante F.O."/>
            <person name="Brasileiro-Vidal A.C."/>
            <person name="Benko-Iseppon A.M."/>
        </authorList>
    </citation>
    <scope>NUCLEOTIDE SEQUENCE [LARGE SCALE GENOMIC DNA]</scope>
    <source>
        <tissue evidence="1">Leaves</tissue>
    </source>
</reference>
<feature type="non-terminal residue" evidence="1">
    <location>
        <position position="1"/>
    </location>
</feature>